<sequence>MEINPSAYYDNLKRYWRRRRYQRLNGATTNKKKPKIMRLGGSCRRRLWRIRAIPKLKLRFVSPIKLLAKFHDAYIDMMIRLASSVENSNGVGAFGGKRIAKGCLVSKASSGEEVDSRLVLEIYKRMASTREVAAF</sequence>
<protein>
    <submittedName>
        <fullName evidence="1">Uncharacterized protein</fullName>
    </submittedName>
</protein>
<name>A0AAP0RED6_LIQFO</name>
<evidence type="ECO:0000313" key="2">
    <source>
        <dbReference type="Proteomes" id="UP001415857"/>
    </source>
</evidence>
<dbReference type="AlphaFoldDB" id="A0AAP0RED6"/>
<dbReference type="EMBL" id="JBBPBK010000010">
    <property type="protein sequence ID" value="KAK9276319.1"/>
    <property type="molecule type" value="Genomic_DNA"/>
</dbReference>
<gene>
    <name evidence="1" type="ORF">L1049_005850</name>
</gene>
<proteinExistence type="predicted"/>
<organism evidence="1 2">
    <name type="scientific">Liquidambar formosana</name>
    <name type="common">Formosan gum</name>
    <dbReference type="NCBI Taxonomy" id="63359"/>
    <lineage>
        <taxon>Eukaryota</taxon>
        <taxon>Viridiplantae</taxon>
        <taxon>Streptophyta</taxon>
        <taxon>Embryophyta</taxon>
        <taxon>Tracheophyta</taxon>
        <taxon>Spermatophyta</taxon>
        <taxon>Magnoliopsida</taxon>
        <taxon>eudicotyledons</taxon>
        <taxon>Gunneridae</taxon>
        <taxon>Pentapetalae</taxon>
        <taxon>Saxifragales</taxon>
        <taxon>Altingiaceae</taxon>
        <taxon>Liquidambar</taxon>
    </lineage>
</organism>
<keyword evidence="2" id="KW-1185">Reference proteome</keyword>
<dbReference type="PANTHER" id="PTHR33702">
    <property type="entry name" value="BNAA09G40010D PROTEIN"/>
    <property type="match status" value="1"/>
</dbReference>
<evidence type="ECO:0000313" key="1">
    <source>
        <dbReference type="EMBL" id="KAK9276319.1"/>
    </source>
</evidence>
<dbReference type="Proteomes" id="UP001415857">
    <property type="component" value="Unassembled WGS sequence"/>
</dbReference>
<comment type="caution">
    <text evidence="1">The sequence shown here is derived from an EMBL/GenBank/DDBJ whole genome shotgun (WGS) entry which is preliminary data.</text>
</comment>
<dbReference type="PANTHER" id="PTHR33702:SF2">
    <property type="match status" value="1"/>
</dbReference>
<accession>A0AAP0RED6</accession>
<reference evidence="1 2" key="1">
    <citation type="journal article" date="2024" name="Plant J.">
        <title>Genome sequences and population genomics reveal climatic adaptation and genomic divergence between two closely related sweetgum species.</title>
        <authorList>
            <person name="Xu W.Q."/>
            <person name="Ren C.Q."/>
            <person name="Zhang X.Y."/>
            <person name="Comes H.P."/>
            <person name="Liu X.H."/>
            <person name="Li Y.G."/>
            <person name="Kettle C.J."/>
            <person name="Jalonen R."/>
            <person name="Gaisberger H."/>
            <person name="Ma Y.Z."/>
            <person name="Qiu Y.X."/>
        </authorList>
    </citation>
    <scope>NUCLEOTIDE SEQUENCE [LARGE SCALE GENOMIC DNA]</scope>
    <source>
        <strain evidence="1">Hangzhou</strain>
    </source>
</reference>